<evidence type="ECO:0000256" key="4">
    <source>
        <dbReference type="PROSITE-ProRule" id="PRU00433"/>
    </source>
</evidence>
<comment type="caution">
    <text evidence="6">The sequence shown here is derived from an EMBL/GenBank/DDBJ whole genome shotgun (WGS) entry which is preliminary data.</text>
</comment>
<keyword evidence="3 4" id="KW-0408">Iron</keyword>
<dbReference type="EMBL" id="LYDR01000130">
    <property type="protein sequence ID" value="ODA29403.1"/>
    <property type="molecule type" value="Genomic_DNA"/>
</dbReference>
<dbReference type="STRING" id="1841610.A6X21_08915"/>
<dbReference type="PROSITE" id="PS51007">
    <property type="entry name" value="CYTC"/>
    <property type="match status" value="1"/>
</dbReference>
<accession>A0A1C3E842</accession>
<proteinExistence type="predicted"/>
<dbReference type="Gene3D" id="2.120.10.30">
    <property type="entry name" value="TolB, C-terminal domain"/>
    <property type="match status" value="1"/>
</dbReference>
<name>A0A1C3E842_9PLAN</name>
<dbReference type="InterPro" id="IPR013428">
    <property type="entry name" value="Membrane-bound_put_N"/>
</dbReference>
<feature type="domain" description="Cytochrome c" evidence="5">
    <location>
        <begin position="886"/>
        <end position="1019"/>
    </location>
</feature>
<dbReference type="PANTHER" id="PTHR33546:SF1">
    <property type="entry name" value="LARGE, MULTIFUNCTIONAL SECRETED PROTEIN"/>
    <property type="match status" value="1"/>
</dbReference>
<dbReference type="SUPFAM" id="SSF50952">
    <property type="entry name" value="Soluble quinoprotein glucose dehydrogenase"/>
    <property type="match status" value="1"/>
</dbReference>
<dbReference type="InterPro" id="IPR011041">
    <property type="entry name" value="Quinoprot_gluc/sorb_DH_b-prop"/>
</dbReference>
<dbReference type="Pfam" id="PF23500">
    <property type="entry name" value="DUF7133"/>
    <property type="match status" value="1"/>
</dbReference>
<dbReference type="GO" id="GO:0046872">
    <property type="term" value="F:metal ion binding"/>
    <property type="evidence" value="ECO:0007669"/>
    <property type="project" value="UniProtKB-KW"/>
</dbReference>
<organism evidence="6 7">
    <name type="scientific">Planctopirus hydrillae</name>
    <dbReference type="NCBI Taxonomy" id="1841610"/>
    <lineage>
        <taxon>Bacteria</taxon>
        <taxon>Pseudomonadati</taxon>
        <taxon>Planctomycetota</taxon>
        <taxon>Planctomycetia</taxon>
        <taxon>Planctomycetales</taxon>
        <taxon>Planctomycetaceae</taxon>
        <taxon>Planctopirus</taxon>
    </lineage>
</organism>
<keyword evidence="1 4" id="KW-0349">Heme</keyword>
<dbReference type="GO" id="GO:0020037">
    <property type="term" value="F:heme binding"/>
    <property type="evidence" value="ECO:0007669"/>
    <property type="project" value="InterPro"/>
</dbReference>
<dbReference type="InterPro" id="IPR036909">
    <property type="entry name" value="Cyt_c-like_dom_sf"/>
</dbReference>
<evidence type="ECO:0000313" key="6">
    <source>
        <dbReference type="EMBL" id="ODA29403.1"/>
    </source>
</evidence>
<keyword evidence="2 4" id="KW-0479">Metal-binding</keyword>
<keyword evidence="7" id="KW-1185">Reference proteome</keyword>
<reference evidence="6 7" key="1">
    <citation type="submission" date="2016-05" db="EMBL/GenBank/DDBJ databases">
        <title>Genomic and physiological characterization of Planctopirus sp. isolated from fresh water lake.</title>
        <authorList>
            <person name="Subhash Y."/>
            <person name="Ramana C."/>
        </authorList>
    </citation>
    <scope>NUCLEOTIDE SEQUENCE [LARGE SCALE GENOMIC DNA]</scope>
    <source>
        <strain evidence="6 7">JC280</strain>
    </source>
</reference>
<protein>
    <submittedName>
        <fullName evidence="6">Dehydrogenase</fullName>
    </submittedName>
</protein>
<dbReference type="PANTHER" id="PTHR33546">
    <property type="entry name" value="LARGE, MULTIFUNCTIONAL SECRETED PROTEIN-RELATED"/>
    <property type="match status" value="1"/>
</dbReference>
<evidence type="ECO:0000259" key="5">
    <source>
        <dbReference type="PROSITE" id="PS51007"/>
    </source>
</evidence>
<dbReference type="Proteomes" id="UP000094828">
    <property type="component" value="Unassembled WGS sequence"/>
</dbReference>
<dbReference type="OrthoDB" id="225269at2"/>
<dbReference type="NCBIfam" id="TIGR02603">
    <property type="entry name" value="CxxCH_TIGR02603"/>
    <property type="match status" value="1"/>
</dbReference>
<dbReference type="InterPro" id="IPR011042">
    <property type="entry name" value="6-blade_b-propeller_TolB-like"/>
</dbReference>
<dbReference type="InterPro" id="IPR055557">
    <property type="entry name" value="DUF7133"/>
</dbReference>
<evidence type="ECO:0000256" key="1">
    <source>
        <dbReference type="ARBA" id="ARBA00022617"/>
    </source>
</evidence>
<evidence type="ECO:0000256" key="2">
    <source>
        <dbReference type="ARBA" id="ARBA00022723"/>
    </source>
</evidence>
<evidence type="ECO:0000313" key="7">
    <source>
        <dbReference type="Proteomes" id="UP000094828"/>
    </source>
</evidence>
<dbReference type="RefSeq" id="WP_068849859.1">
    <property type="nucleotide sequence ID" value="NZ_LYDR01000130.1"/>
</dbReference>
<evidence type="ECO:0000256" key="3">
    <source>
        <dbReference type="ARBA" id="ARBA00023004"/>
    </source>
</evidence>
<gene>
    <name evidence="6" type="ORF">A6X21_08915</name>
</gene>
<dbReference type="AlphaFoldDB" id="A0A1C3E842"/>
<sequence>MDCRFPIGLLLSRKIPGGLLLGLLFLGTWTSLNAQVIPHRQEKPPNDPRDATTAAKLMTVPEGFTVEVVASEPEIVNPVAMAIDEKGRFWITESLEYPRHSAGPGRDRVKILEDTDGDGRADKFTVFLDGLNIPSAVQVGHGGVWIANAPDILFVPDANRDGVPDGPAQVVVTGFGRDDTHELPNSLTWGPDGWLYGLNGVFNPSHVKYGKDNPNFAEAEREKHPGWKFTVAMFRIHPQTREFQVFCEGTSNPWGIAFNDEGEAFISACVIDHLWHLVETGYYHRQGGPYPPHTWKIESIVKHKHQKAAYCGITWFDSDAYPEQYRKKLYMGNIHGGCINVDRIERNGSTYAGFGEPDFLTANDAWFMPVVQKTGPDGSLYILDWYDRYHCYQDANRDPEGIDRLKGRLYRVRYKETPRKANFDLASLGDDELFQLLESPNVWTRGTAQRILEERMWAGGESAKRIQSLGMSRSNGKLTTDFGRHAAFRVATNGPTYNEVHCKQSLHHPDPVIRAWSYRTLLSIIPRLNASSTMDSNELIGIVIPYGMLDKDQIVRVQAWITATRAAEQGILSDDVHEAIKKGSKALGNDPHAHRLAWQTVKAFYGRRPELLGDLLAAPEYRSSALAQSLDGRLMDWVLSQPQPDAVVLQTILATDAASESARQVLSVLATQIQTRQLAGERLAAVRKSVGPVIQKIVADPSSRNFVPAALLATTWGDSDGYAAARRVLETSTFKDEERLAAAGALVAAGQDEVLRSVAAIFDGKPPAASDFKGKLLATLSRLDDPEVGAFALAYYPKLTTDLQPKAIELLTQRPTWAAALLAAMEKKQIPASALSSLQARRIADLGDELLSKRLGEVWGQVRSGRDPQRERVVAEMRHLVRTTPGDAVKGQLIFSKVCGQCHKMYGEGAEVGPEITLNGRNDYTQLLSNIFDPNLVIGAGYRSCTVITDDGRALSGLLAEDSPERVVLKVQGGKVEIIPRTTIEEYKLSELSLMPEGIEKQLSRQEIADLMAYVILDKPPGDPSARQLPGAFEVSPRESTNAAEFGAIFQTVAPGFAEVSSGLNGVGLLKEYGGQKVVVRTHPVDQKRPMVARGVFDLPADKPSRLLVHVANDTRGDFRLVVKVNGKVIHEEIIGKSTTENGWARREIDLASFAGTQPVIEVLNEANNWAYEFAYWGELRVTSEAK</sequence>
<dbReference type="InterPro" id="IPR013427">
    <property type="entry name" value="Haem-bd_dom_put"/>
</dbReference>
<dbReference type="SUPFAM" id="SSF46626">
    <property type="entry name" value="Cytochrome c"/>
    <property type="match status" value="1"/>
</dbReference>
<dbReference type="InterPro" id="IPR009056">
    <property type="entry name" value="Cyt_c-like_dom"/>
</dbReference>
<dbReference type="GO" id="GO:0009055">
    <property type="term" value="F:electron transfer activity"/>
    <property type="evidence" value="ECO:0007669"/>
    <property type="project" value="InterPro"/>
</dbReference>
<dbReference type="Gene3D" id="1.10.760.10">
    <property type="entry name" value="Cytochrome c-like domain"/>
    <property type="match status" value="1"/>
</dbReference>
<dbReference type="NCBIfam" id="TIGR02604">
    <property type="entry name" value="Piru_Ver_Nterm"/>
    <property type="match status" value="1"/>
</dbReference>